<keyword evidence="2 5" id="KW-0238">DNA-binding</keyword>
<dbReference type="Pfam" id="PF00356">
    <property type="entry name" value="LacI"/>
    <property type="match status" value="1"/>
</dbReference>
<dbReference type="CDD" id="cd01544">
    <property type="entry name" value="PBP1_GalR"/>
    <property type="match status" value="1"/>
</dbReference>
<accession>A0ABW2Y6A1</accession>
<feature type="domain" description="HTH lacI-type" evidence="4">
    <location>
        <begin position="4"/>
        <end position="60"/>
    </location>
</feature>
<dbReference type="SUPFAM" id="SSF47413">
    <property type="entry name" value="lambda repressor-like DNA-binding domains"/>
    <property type="match status" value="1"/>
</dbReference>
<proteinExistence type="predicted"/>
<evidence type="ECO:0000256" key="1">
    <source>
        <dbReference type="ARBA" id="ARBA00023015"/>
    </source>
</evidence>
<keyword evidence="3" id="KW-0804">Transcription</keyword>
<gene>
    <name evidence="5" type="ORF">ACFQY8_05860</name>
</gene>
<sequence>MMAVTLKQIADSAGVSTATVSRFMNADPSLSITQKTREKIIKAIEDLGYDKQPRAISIPRNIALLDTTEPTDLVQDEYFDTVRESVAEFSRTHNLTLTTFTTLKDILKNAKKVDGFIGIGPRTLTDRELTRLHSALPHGVFIDTNPAPHLFDSVQPDLQQTIVDAIDILTRSGKKKIAFIGGDDASPDTHHRKELRSRTFIEYATSCGLDITNLVYDKGPFCVETGKTLTEQLIANHKEAMPDAIIVAADSLAVGVLQSLAAAHIAVPHDVAVVSINNMPIAQYMSVPLTTYDIDIHELTNMAVTLLTQAISRKRERTAHAHIGTKLVVRSSFVPERI</sequence>
<dbReference type="Gene3D" id="1.10.260.40">
    <property type="entry name" value="lambda repressor-like DNA-binding domains"/>
    <property type="match status" value="1"/>
</dbReference>
<dbReference type="PANTHER" id="PTHR30146">
    <property type="entry name" value="LACI-RELATED TRANSCRIPTIONAL REPRESSOR"/>
    <property type="match status" value="1"/>
</dbReference>
<dbReference type="Gene3D" id="3.40.50.2300">
    <property type="match status" value="2"/>
</dbReference>
<name>A0ABW2Y6A1_9BIFI</name>
<dbReference type="PROSITE" id="PS50932">
    <property type="entry name" value="HTH_LACI_2"/>
    <property type="match status" value="1"/>
</dbReference>
<dbReference type="Pfam" id="PF13377">
    <property type="entry name" value="Peripla_BP_3"/>
    <property type="match status" value="1"/>
</dbReference>
<reference evidence="6" key="1">
    <citation type="journal article" date="2019" name="Int. J. Syst. Evol. Microbiol.">
        <title>The Global Catalogue of Microorganisms (GCM) 10K type strain sequencing project: providing services to taxonomists for standard genome sequencing and annotation.</title>
        <authorList>
            <consortium name="The Broad Institute Genomics Platform"/>
            <consortium name="The Broad Institute Genome Sequencing Center for Infectious Disease"/>
            <person name="Wu L."/>
            <person name="Ma J."/>
        </authorList>
    </citation>
    <scope>NUCLEOTIDE SEQUENCE [LARGE SCALE GENOMIC DNA]</scope>
    <source>
        <strain evidence="6">CCM 8604</strain>
    </source>
</reference>
<dbReference type="CDD" id="cd01392">
    <property type="entry name" value="HTH_LacI"/>
    <property type="match status" value="1"/>
</dbReference>
<dbReference type="EMBL" id="JBHTHQ010000021">
    <property type="protein sequence ID" value="MFD0705266.1"/>
    <property type="molecule type" value="Genomic_DNA"/>
</dbReference>
<keyword evidence="6" id="KW-1185">Reference proteome</keyword>
<evidence type="ECO:0000313" key="5">
    <source>
        <dbReference type="EMBL" id="MFD0705266.1"/>
    </source>
</evidence>
<organism evidence="5 6">
    <name type="scientific">Alloscardovia venturai</name>
    <dbReference type="NCBI Taxonomy" id="1769421"/>
    <lineage>
        <taxon>Bacteria</taxon>
        <taxon>Bacillati</taxon>
        <taxon>Actinomycetota</taxon>
        <taxon>Actinomycetes</taxon>
        <taxon>Bifidobacteriales</taxon>
        <taxon>Bifidobacteriaceae</taxon>
        <taxon>Alloscardovia</taxon>
    </lineage>
</organism>
<evidence type="ECO:0000313" key="6">
    <source>
        <dbReference type="Proteomes" id="UP001597036"/>
    </source>
</evidence>
<dbReference type="Proteomes" id="UP001597036">
    <property type="component" value="Unassembled WGS sequence"/>
</dbReference>
<dbReference type="SUPFAM" id="SSF53822">
    <property type="entry name" value="Periplasmic binding protein-like I"/>
    <property type="match status" value="1"/>
</dbReference>
<dbReference type="InterPro" id="IPR046335">
    <property type="entry name" value="LacI/GalR-like_sensor"/>
</dbReference>
<comment type="caution">
    <text evidence="5">The sequence shown here is derived from an EMBL/GenBank/DDBJ whole genome shotgun (WGS) entry which is preliminary data.</text>
</comment>
<evidence type="ECO:0000259" key="4">
    <source>
        <dbReference type="PROSITE" id="PS50932"/>
    </source>
</evidence>
<dbReference type="GO" id="GO:0003677">
    <property type="term" value="F:DNA binding"/>
    <property type="evidence" value="ECO:0007669"/>
    <property type="project" value="UniProtKB-KW"/>
</dbReference>
<evidence type="ECO:0000256" key="2">
    <source>
        <dbReference type="ARBA" id="ARBA00023125"/>
    </source>
</evidence>
<dbReference type="InterPro" id="IPR028082">
    <property type="entry name" value="Peripla_BP_I"/>
</dbReference>
<dbReference type="SMART" id="SM00354">
    <property type="entry name" value="HTH_LACI"/>
    <property type="match status" value="1"/>
</dbReference>
<evidence type="ECO:0000256" key="3">
    <source>
        <dbReference type="ARBA" id="ARBA00023163"/>
    </source>
</evidence>
<keyword evidence="1" id="KW-0805">Transcription regulation</keyword>
<dbReference type="PANTHER" id="PTHR30146:SF149">
    <property type="entry name" value="HTH-TYPE TRANSCRIPTIONAL REGULATOR EBGR"/>
    <property type="match status" value="1"/>
</dbReference>
<protein>
    <submittedName>
        <fullName evidence="5">LacI family DNA-binding transcriptional regulator</fullName>
    </submittedName>
</protein>
<dbReference type="InterPro" id="IPR000843">
    <property type="entry name" value="HTH_LacI"/>
</dbReference>
<dbReference type="InterPro" id="IPR010982">
    <property type="entry name" value="Lambda_DNA-bd_dom_sf"/>
</dbReference>